<dbReference type="GO" id="GO:0016020">
    <property type="term" value="C:membrane"/>
    <property type="evidence" value="ECO:0007669"/>
    <property type="project" value="InterPro"/>
</dbReference>
<proteinExistence type="predicted"/>
<dbReference type="InterPro" id="IPR036890">
    <property type="entry name" value="HATPase_C_sf"/>
</dbReference>
<evidence type="ECO:0000313" key="6">
    <source>
        <dbReference type="Proteomes" id="UP000664209"/>
    </source>
</evidence>
<dbReference type="EMBL" id="JAGEMK010000008">
    <property type="protein sequence ID" value="MBO1752791.1"/>
    <property type="molecule type" value="Genomic_DNA"/>
</dbReference>
<dbReference type="InterPro" id="IPR003018">
    <property type="entry name" value="GAF"/>
</dbReference>
<dbReference type="InterPro" id="IPR050482">
    <property type="entry name" value="Sensor_HK_TwoCompSys"/>
</dbReference>
<dbReference type="InterPro" id="IPR029016">
    <property type="entry name" value="GAF-like_dom_sf"/>
</dbReference>
<dbReference type="SMART" id="SM00065">
    <property type="entry name" value="GAF"/>
    <property type="match status" value="2"/>
</dbReference>
<evidence type="ECO:0000313" key="5">
    <source>
        <dbReference type="EMBL" id="MBO1752791.1"/>
    </source>
</evidence>
<dbReference type="Proteomes" id="UP000664209">
    <property type="component" value="Unassembled WGS sequence"/>
</dbReference>
<feature type="domain" description="GAF" evidence="4">
    <location>
        <begin position="33"/>
        <end position="177"/>
    </location>
</feature>
<evidence type="ECO:0000256" key="3">
    <source>
        <dbReference type="ARBA" id="ARBA00023012"/>
    </source>
</evidence>
<dbReference type="InterPro" id="IPR011712">
    <property type="entry name" value="Sig_transdc_His_kin_sub3_dim/P"/>
</dbReference>
<dbReference type="Pfam" id="PF02518">
    <property type="entry name" value="HATPase_c"/>
    <property type="match status" value="1"/>
</dbReference>
<evidence type="ECO:0000259" key="4">
    <source>
        <dbReference type="SMART" id="SM00065"/>
    </source>
</evidence>
<organism evidence="5 6">
    <name type="scientific">Actinotalea soli</name>
    <dbReference type="NCBI Taxonomy" id="2819234"/>
    <lineage>
        <taxon>Bacteria</taxon>
        <taxon>Bacillati</taxon>
        <taxon>Actinomycetota</taxon>
        <taxon>Actinomycetes</taxon>
        <taxon>Micrococcales</taxon>
        <taxon>Cellulomonadaceae</taxon>
        <taxon>Actinotalea</taxon>
    </lineage>
</organism>
<dbReference type="PANTHER" id="PTHR24421">
    <property type="entry name" value="NITRATE/NITRITE SENSOR PROTEIN NARX-RELATED"/>
    <property type="match status" value="1"/>
</dbReference>
<gene>
    <name evidence="5" type="ORF">J4G33_13340</name>
</gene>
<feature type="domain" description="GAF" evidence="4">
    <location>
        <begin position="198"/>
        <end position="340"/>
    </location>
</feature>
<dbReference type="PANTHER" id="PTHR24421:SF56">
    <property type="entry name" value="OXYGEN SENSOR HISTIDINE KINASE RESPONSE REGULATOR DOST"/>
    <property type="match status" value="1"/>
</dbReference>
<name>A0A939LQW0_9CELL</name>
<keyword evidence="1" id="KW-0808">Transferase</keyword>
<keyword evidence="6" id="KW-1185">Reference proteome</keyword>
<dbReference type="SUPFAM" id="SSF55781">
    <property type="entry name" value="GAF domain-like"/>
    <property type="match status" value="2"/>
</dbReference>
<evidence type="ECO:0000256" key="1">
    <source>
        <dbReference type="ARBA" id="ARBA00022679"/>
    </source>
</evidence>
<dbReference type="RefSeq" id="WP_208056484.1">
    <property type="nucleotide sequence ID" value="NZ_JAGEMK010000008.1"/>
</dbReference>
<dbReference type="Gene3D" id="3.30.450.40">
    <property type="match status" value="2"/>
</dbReference>
<dbReference type="Pfam" id="PF13185">
    <property type="entry name" value="GAF_2"/>
    <property type="match status" value="2"/>
</dbReference>
<dbReference type="InterPro" id="IPR003594">
    <property type="entry name" value="HATPase_dom"/>
</dbReference>
<sequence length="565" mass="59119">MGRQDRAATTTAATATAATDLLRAVLDLAADLDLPSLLERFVDASTAMTGARYGAINILDDLGASTTFVQSGVTPETVAALAHPPHATGVLGRIPAEGFLRLEDLTQHPAFGGLPAGHPPMGSFLGTAVRVQDAVYGYLYLSEKETGFDEEDEAVVGALAAAAAVAIQNAELYAVERRREGWLTAGQRITTMLLEGADQEEVLSQIARSAREIDGADTVALALPGIDGELVLEIVDGQGYDDLFGVVLPRTGRAWSAFRSGHGQIVPSLARIPGIMPELQGYGPALYAPLRSAGESVGVLMVLRRLGAPPFTPSDLTLAQSFAGQAALAFVLAEARHAEDAAALHDERMRIARDLHDLAIQQLFAAGMQLETARHRADDEARLPGLLGVLEGARDSVDSAVRQIRVIVRTLDSPDETVSLVERVRREARGAHASYGVPASLEITLDGRPVASAQVEQGDVDRIDAALGAARADDVVAVVREGLANAARHPRCSAVELRVAVTGTGLDGTVTVEVQDDGVGPPPGRDRHSGTRNLADRAAAGGGTFALTGAPGGRGALLRWHAPLG</sequence>
<dbReference type="AlphaFoldDB" id="A0A939LQW0"/>
<evidence type="ECO:0000256" key="2">
    <source>
        <dbReference type="ARBA" id="ARBA00022777"/>
    </source>
</evidence>
<dbReference type="Pfam" id="PF07730">
    <property type="entry name" value="HisKA_3"/>
    <property type="match status" value="1"/>
</dbReference>
<keyword evidence="3" id="KW-0902">Two-component regulatory system</keyword>
<dbReference type="GO" id="GO:0000155">
    <property type="term" value="F:phosphorelay sensor kinase activity"/>
    <property type="evidence" value="ECO:0007669"/>
    <property type="project" value="InterPro"/>
</dbReference>
<dbReference type="Gene3D" id="3.30.565.10">
    <property type="entry name" value="Histidine kinase-like ATPase, C-terminal domain"/>
    <property type="match status" value="1"/>
</dbReference>
<dbReference type="Gene3D" id="1.20.5.1930">
    <property type="match status" value="1"/>
</dbReference>
<dbReference type="GO" id="GO:0046983">
    <property type="term" value="F:protein dimerization activity"/>
    <property type="evidence" value="ECO:0007669"/>
    <property type="project" value="InterPro"/>
</dbReference>
<dbReference type="SUPFAM" id="SSF55874">
    <property type="entry name" value="ATPase domain of HSP90 chaperone/DNA topoisomerase II/histidine kinase"/>
    <property type="match status" value="1"/>
</dbReference>
<comment type="caution">
    <text evidence="5">The sequence shown here is derived from an EMBL/GenBank/DDBJ whole genome shotgun (WGS) entry which is preliminary data.</text>
</comment>
<keyword evidence="2" id="KW-0418">Kinase</keyword>
<protein>
    <submittedName>
        <fullName evidence="5">GAF domain-containing protein</fullName>
    </submittedName>
</protein>
<accession>A0A939LQW0</accession>
<reference evidence="5" key="1">
    <citation type="submission" date="2021-03" db="EMBL/GenBank/DDBJ databases">
        <title>Actinotalea soli sp. nov., isolated from soil.</title>
        <authorList>
            <person name="Ping W."/>
            <person name="Zhang J."/>
        </authorList>
    </citation>
    <scope>NUCLEOTIDE SEQUENCE</scope>
    <source>
        <strain evidence="5">BY-33</strain>
    </source>
</reference>